<dbReference type="Proteomes" id="UP000653156">
    <property type="component" value="Chromosome"/>
</dbReference>
<evidence type="ECO:0000313" key="2">
    <source>
        <dbReference type="EMBL" id="QRQ82076.1"/>
    </source>
</evidence>
<dbReference type="InterPro" id="IPR014875">
    <property type="entry name" value="Mor_transcription_activator"/>
</dbReference>
<dbReference type="Gene3D" id="1.10.10.60">
    <property type="entry name" value="Homeodomain-like"/>
    <property type="match status" value="1"/>
</dbReference>
<protein>
    <recommendedName>
        <fullName evidence="1">Mor transcription activator domain-containing protein</fullName>
    </recommendedName>
</protein>
<keyword evidence="3" id="KW-1185">Reference proteome</keyword>
<proteinExistence type="predicted"/>
<feature type="domain" description="Mor transcription activator" evidence="1">
    <location>
        <begin position="10"/>
        <end position="110"/>
    </location>
</feature>
<dbReference type="KEGG" id="ptes:JQU52_01115"/>
<dbReference type="InterPro" id="IPR009057">
    <property type="entry name" value="Homeodomain-like_sf"/>
</dbReference>
<dbReference type="RefSeq" id="WP_230339371.1">
    <property type="nucleotide sequence ID" value="NZ_CP069798.1"/>
</dbReference>
<name>A0A892ZK52_9NEIS</name>
<sequence>MAAYTVKDFVAVLTDAVLRQLLSQGMPRNKAEAAADEVVDLVIDELGGWNFYVPKDISTRARTRNRKIYEEWSGNNHDDLALKYGLTRTRIYTIIKEVRAQIFAEKQSDLFDEPENAK</sequence>
<gene>
    <name evidence="2" type="ORF">JQU52_01115</name>
</gene>
<accession>A0A892ZK52</accession>
<dbReference type="PANTHER" id="PTHR37812">
    <property type="entry name" value="MU-LIKE PROPHAGE FLUMU PROTEIN C"/>
    <property type="match status" value="1"/>
</dbReference>
<evidence type="ECO:0000259" key="1">
    <source>
        <dbReference type="Pfam" id="PF08765"/>
    </source>
</evidence>
<dbReference type="AlphaFoldDB" id="A0A892ZK52"/>
<dbReference type="InterPro" id="IPR052411">
    <property type="entry name" value="c-mor_Regulatory_Protein"/>
</dbReference>
<reference evidence="2" key="1">
    <citation type="submission" date="2021-02" db="EMBL/GenBank/DDBJ databases">
        <title>Neisseriaceae sp. 26B isolated from the cloaca of a Common Toad-headed Turtle (Mesoclemmys nasuta).</title>
        <authorList>
            <person name="Spergser J."/>
            <person name="Busse H.-J."/>
        </authorList>
    </citation>
    <scope>NUCLEOTIDE SEQUENCE</scope>
    <source>
        <strain evidence="2">26B</strain>
    </source>
</reference>
<organism evidence="2 3">
    <name type="scientific">Paralysiella testudinis</name>
    <dbReference type="NCBI Taxonomy" id="2809020"/>
    <lineage>
        <taxon>Bacteria</taxon>
        <taxon>Pseudomonadati</taxon>
        <taxon>Pseudomonadota</taxon>
        <taxon>Betaproteobacteria</taxon>
        <taxon>Neisseriales</taxon>
        <taxon>Neisseriaceae</taxon>
        <taxon>Paralysiella</taxon>
    </lineage>
</organism>
<dbReference type="PANTHER" id="PTHR37812:SF1">
    <property type="entry name" value="MU-LIKE PROPHAGE FLUMU PROTEIN C"/>
    <property type="match status" value="1"/>
</dbReference>
<evidence type="ECO:0000313" key="3">
    <source>
        <dbReference type="Proteomes" id="UP000653156"/>
    </source>
</evidence>
<dbReference type="SUPFAM" id="SSF46689">
    <property type="entry name" value="Homeodomain-like"/>
    <property type="match status" value="1"/>
</dbReference>
<dbReference type="EMBL" id="CP069798">
    <property type="protein sequence ID" value="QRQ82076.1"/>
    <property type="molecule type" value="Genomic_DNA"/>
</dbReference>
<dbReference type="Pfam" id="PF08765">
    <property type="entry name" value="Mor"/>
    <property type="match status" value="1"/>
</dbReference>